<name>A0A917H3F6_9BACI</name>
<reference evidence="1" key="1">
    <citation type="journal article" date="2014" name="Int. J. Syst. Evol. Microbiol.">
        <title>Complete genome sequence of Corynebacterium casei LMG S-19264T (=DSM 44701T), isolated from a smear-ripened cheese.</title>
        <authorList>
            <consortium name="US DOE Joint Genome Institute (JGI-PGF)"/>
            <person name="Walter F."/>
            <person name="Albersmeier A."/>
            <person name="Kalinowski J."/>
            <person name="Ruckert C."/>
        </authorList>
    </citation>
    <scope>NUCLEOTIDE SEQUENCE</scope>
    <source>
        <strain evidence="1">CGMCC 1.12754</strain>
    </source>
</reference>
<comment type="caution">
    <text evidence="1">The sequence shown here is derived from an EMBL/GenBank/DDBJ whole genome shotgun (WGS) entry which is preliminary data.</text>
</comment>
<dbReference type="EMBL" id="BMFR01000001">
    <property type="protein sequence ID" value="GGG65557.1"/>
    <property type="molecule type" value="Genomic_DNA"/>
</dbReference>
<organism evidence="1 2">
    <name type="scientific">Virgibacillus oceani</name>
    <dbReference type="NCBI Taxonomy" id="1479511"/>
    <lineage>
        <taxon>Bacteria</taxon>
        <taxon>Bacillati</taxon>
        <taxon>Bacillota</taxon>
        <taxon>Bacilli</taxon>
        <taxon>Bacillales</taxon>
        <taxon>Bacillaceae</taxon>
        <taxon>Virgibacillus</taxon>
    </lineage>
</organism>
<reference evidence="1" key="2">
    <citation type="submission" date="2020-09" db="EMBL/GenBank/DDBJ databases">
        <authorList>
            <person name="Sun Q."/>
            <person name="Zhou Y."/>
        </authorList>
    </citation>
    <scope>NUCLEOTIDE SEQUENCE</scope>
    <source>
        <strain evidence="1">CGMCC 1.12754</strain>
    </source>
</reference>
<accession>A0A917H3F6</accession>
<dbReference type="Proteomes" id="UP000622860">
    <property type="component" value="Unassembled WGS sequence"/>
</dbReference>
<keyword evidence="2" id="KW-1185">Reference proteome</keyword>
<proteinExistence type="predicted"/>
<gene>
    <name evidence="1" type="ORF">GCM10011398_06530</name>
</gene>
<dbReference type="RefSeq" id="WP_188453896.1">
    <property type="nucleotide sequence ID" value="NZ_BMFR01000001.1"/>
</dbReference>
<evidence type="ECO:0000313" key="1">
    <source>
        <dbReference type="EMBL" id="GGG65557.1"/>
    </source>
</evidence>
<sequence>MAIHAHKLEYSQYGVEKKEFAESLQRISDQLRWIDQKLQMKVENKIADTFYEQQHSIKRVQLISSKLKTVQ</sequence>
<evidence type="ECO:0000313" key="2">
    <source>
        <dbReference type="Proteomes" id="UP000622860"/>
    </source>
</evidence>
<dbReference type="AlphaFoldDB" id="A0A917H3F6"/>
<protein>
    <submittedName>
        <fullName evidence="1">Uncharacterized protein</fullName>
    </submittedName>
</protein>